<comment type="caution">
    <text evidence="1">The sequence shown here is derived from an EMBL/GenBank/DDBJ whole genome shotgun (WGS) entry which is preliminary data.</text>
</comment>
<organism evidence="1 2">
    <name type="scientific">Coemansia furcata</name>
    <dbReference type="NCBI Taxonomy" id="417177"/>
    <lineage>
        <taxon>Eukaryota</taxon>
        <taxon>Fungi</taxon>
        <taxon>Fungi incertae sedis</taxon>
        <taxon>Zoopagomycota</taxon>
        <taxon>Kickxellomycotina</taxon>
        <taxon>Kickxellomycetes</taxon>
        <taxon>Kickxellales</taxon>
        <taxon>Kickxellaceae</taxon>
        <taxon>Coemansia</taxon>
    </lineage>
</organism>
<sequence length="362" mass="41297">MSLLQELLSVCSTWRQSALEFMWREYRIIICESKDIVYNSRPKWFDNYWHPSRTAHLVRELGIHIPWFRLFNGDARKLLAEYMRYTPLLPLAHKIRIVISDEMGNPDYMNVTASNNVLEFSLLLQSLTPAVTSIDVKFEDGSSSMRKIEERVFGEFLKSLFANSQHTVLDIMELNLGQATTIECIPQLTSLKLCCLSTTDVPIGLVHKCANTLQQLGVTTCKPKELFYDAQDNVIVYPNVVNFELSAYPRIRPVDIKSIENIVPFPCLKKLVMQNRYPYSDDVLFRGNSDTLEQLTLPIDGDTVTMLTQYQVFEGRHKVLRLVNIGEAPTNSDLTHVAEAETNVLFGDLLATAQILIVDSEL</sequence>
<dbReference type="EMBL" id="JANBUP010000528">
    <property type="protein sequence ID" value="KAJ2811114.1"/>
    <property type="molecule type" value="Genomic_DNA"/>
</dbReference>
<accession>A0ACC1LLF8</accession>
<name>A0ACC1LLF8_9FUNG</name>
<proteinExistence type="predicted"/>
<evidence type="ECO:0000313" key="1">
    <source>
        <dbReference type="EMBL" id="KAJ2811114.1"/>
    </source>
</evidence>
<dbReference type="Proteomes" id="UP001140096">
    <property type="component" value="Unassembled WGS sequence"/>
</dbReference>
<evidence type="ECO:0000313" key="2">
    <source>
        <dbReference type="Proteomes" id="UP001140096"/>
    </source>
</evidence>
<keyword evidence="2" id="KW-1185">Reference proteome</keyword>
<reference evidence="1" key="1">
    <citation type="submission" date="2022-07" db="EMBL/GenBank/DDBJ databases">
        <title>Phylogenomic reconstructions and comparative analyses of Kickxellomycotina fungi.</title>
        <authorList>
            <person name="Reynolds N.K."/>
            <person name="Stajich J.E."/>
            <person name="Barry K."/>
            <person name="Grigoriev I.V."/>
            <person name="Crous P."/>
            <person name="Smith M.E."/>
        </authorList>
    </citation>
    <scope>NUCLEOTIDE SEQUENCE</scope>
    <source>
        <strain evidence="1">CBS 102833</strain>
    </source>
</reference>
<feature type="non-terminal residue" evidence="1">
    <location>
        <position position="362"/>
    </location>
</feature>
<protein>
    <submittedName>
        <fullName evidence="1">Uncharacterized protein</fullName>
    </submittedName>
</protein>
<gene>
    <name evidence="1" type="ORF">H4S07_002265</name>
</gene>